<dbReference type="AlphaFoldDB" id="A0A0H2RUM3"/>
<dbReference type="SUPFAM" id="SSF81383">
    <property type="entry name" value="F-box domain"/>
    <property type="match status" value="1"/>
</dbReference>
<proteinExistence type="predicted"/>
<dbReference type="CDD" id="cd09917">
    <property type="entry name" value="F-box_SF"/>
    <property type="match status" value="1"/>
</dbReference>
<dbReference type="SMART" id="SM00256">
    <property type="entry name" value="FBOX"/>
    <property type="match status" value="1"/>
</dbReference>
<protein>
    <recommendedName>
        <fullName evidence="2">F-box domain-containing protein</fullName>
    </recommendedName>
</protein>
<evidence type="ECO:0000259" key="2">
    <source>
        <dbReference type="PROSITE" id="PS50181"/>
    </source>
</evidence>
<dbReference type="InterPro" id="IPR001810">
    <property type="entry name" value="F-box_dom"/>
</dbReference>
<evidence type="ECO:0000313" key="3">
    <source>
        <dbReference type="EMBL" id="KLO15292.1"/>
    </source>
</evidence>
<organism evidence="3 4">
    <name type="scientific">Schizopora paradoxa</name>
    <dbReference type="NCBI Taxonomy" id="27342"/>
    <lineage>
        <taxon>Eukaryota</taxon>
        <taxon>Fungi</taxon>
        <taxon>Dikarya</taxon>
        <taxon>Basidiomycota</taxon>
        <taxon>Agaricomycotina</taxon>
        <taxon>Agaricomycetes</taxon>
        <taxon>Hymenochaetales</taxon>
        <taxon>Schizoporaceae</taxon>
        <taxon>Schizopora</taxon>
    </lineage>
</organism>
<name>A0A0H2RUM3_9AGAM</name>
<dbReference type="PROSITE" id="PS50181">
    <property type="entry name" value="FBOX"/>
    <property type="match status" value="1"/>
</dbReference>
<accession>A0A0H2RUM3</accession>
<dbReference type="OrthoDB" id="2322499at2759"/>
<sequence>MLVSRFTSTRDCAALAGHRSLFSLNQHDYGHDLDLNLDLLLDHGHVQHVAILPITNVKSISLLKRQITMPARKHVKPAGTEPGDTTPVATGRGKRGTNRRKPALVIGLPNEIFAEVAKYLSPDDLLRLSRTSKHSRDILMSKTSKHIWVASRKTLNVPDCPPDLSEPQYADLIFGLGKGCSFCPNRRTQKEAFFHLRVRMCKGCQKTHFIQTSELKKSLPSSLPSDVSEVLDLLPDVTLYVGIFLEHFVLKPQADAVLQKMQALPPNSEEREAFVKERRDRADIVSKLNKQVYEWERTMSTEKRDAKLRVLRERELNIYTKLTALGYGDEDIDHTLDKKGWNWIGIFRKNRPLTEKEWEAIEPKLIETIRLRRDVLAPQFLEHRRGVREMEIRGRYMWFLFMSPKAKELVLPREDDLLELQVVKELIEENECRIRMTDERWQIVEKYLCEVYSQPSEEKGAKDGTGGISGRENRMRENARIGLNI</sequence>
<dbReference type="Pfam" id="PF00646">
    <property type="entry name" value="F-box"/>
    <property type="match status" value="1"/>
</dbReference>
<dbReference type="EMBL" id="KQ085932">
    <property type="protein sequence ID" value="KLO15292.1"/>
    <property type="molecule type" value="Genomic_DNA"/>
</dbReference>
<evidence type="ECO:0000256" key="1">
    <source>
        <dbReference type="SAM" id="MobiDB-lite"/>
    </source>
</evidence>
<reference evidence="3 4" key="1">
    <citation type="submission" date="2015-04" db="EMBL/GenBank/DDBJ databases">
        <title>Complete genome sequence of Schizopora paradoxa KUC8140, a cosmopolitan wood degrader in East Asia.</title>
        <authorList>
            <consortium name="DOE Joint Genome Institute"/>
            <person name="Min B."/>
            <person name="Park H."/>
            <person name="Jang Y."/>
            <person name="Kim J.-J."/>
            <person name="Kim K.H."/>
            <person name="Pangilinan J."/>
            <person name="Lipzen A."/>
            <person name="Riley R."/>
            <person name="Grigoriev I.V."/>
            <person name="Spatafora J.W."/>
            <person name="Choi I.-G."/>
        </authorList>
    </citation>
    <scope>NUCLEOTIDE SEQUENCE [LARGE SCALE GENOMIC DNA]</scope>
    <source>
        <strain evidence="3 4">KUC8140</strain>
    </source>
</reference>
<evidence type="ECO:0000313" key="4">
    <source>
        <dbReference type="Proteomes" id="UP000053477"/>
    </source>
</evidence>
<keyword evidence="4" id="KW-1185">Reference proteome</keyword>
<dbReference type="Proteomes" id="UP000053477">
    <property type="component" value="Unassembled WGS sequence"/>
</dbReference>
<gene>
    <name evidence="3" type="ORF">SCHPADRAFT_275443</name>
</gene>
<dbReference type="InterPro" id="IPR036047">
    <property type="entry name" value="F-box-like_dom_sf"/>
</dbReference>
<dbReference type="InParanoid" id="A0A0H2RUM3"/>
<feature type="region of interest" description="Disordered" evidence="1">
    <location>
        <begin position="73"/>
        <end position="98"/>
    </location>
</feature>
<dbReference type="STRING" id="27342.A0A0H2RUM3"/>
<feature type="domain" description="F-box" evidence="2">
    <location>
        <begin position="102"/>
        <end position="151"/>
    </location>
</feature>